<dbReference type="SUPFAM" id="SSF48652">
    <property type="entry name" value="Tetraspanin"/>
    <property type="match status" value="1"/>
</dbReference>
<feature type="transmembrane region" description="Helical" evidence="5">
    <location>
        <begin position="121"/>
        <end position="146"/>
    </location>
</feature>
<evidence type="ECO:0000256" key="5">
    <source>
        <dbReference type="SAM" id="Phobius"/>
    </source>
</evidence>
<dbReference type="Proteomes" id="UP000278807">
    <property type="component" value="Unassembled WGS sequence"/>
</dbReference>
<name>A0A0R3TBB7_RODNA</name>
<feature type="transmembrane region" description="Helical" evidence="5">
    <location>
        <begin position="12"/>
        <end position="37"/>
    </location>
</feature>
<protein>
    <submittedName>
        <fullName evidence="8">Tetraspanin</fullName>
    </submittedName>
</protein>
<accession>A0A0R3TBB7</accession>
<sequence length="152" mass="16585">MFFMGSKVSEVASNVFAVFVGITIIAQVFGAVLLIALKNKVKFVNNYFLDVMQEFQLTDKKEQAEIIMKLQAALNCCGISAPSDWPDPTMSCCMPGEQTPCNDYPQQGCDNALYAWLDYGMLSAGVTILIFSLIDVGAIVAAACLVERKVHT</sequence>
<dbReference type="EMBL" id="UZAE01003005">
    <property type="protein sequence ID" value="VDO00214.1"/>
    <property type="molecule type" value="Genomic_DNA"/>
</dbReference>
<evidence type="ECO:0000256" key="4">
    <source>
        <dbReference type="ARBA" id="ARBA00023136"/>
    </source>
</evidence>
<dbReference type="STRING" id="102285.A0A0R3TBB7"/>
<reference evidence="6 7" key="2">
    <citation type="submission" date="2018-11" db="EMBL/GenBank/DDBJ databases">
        <authorList>
            <consortium name="Pathogen Informatics"/>
        </authorList>
    </citation>
    <scope>NUCLEOTIDE SEQUENCE [LARGE SCALE GENOMIC DNA]</scope>
</reference>
<evidence type="ECO:0000256" key="1">
    <source>
        <dbReference type="ARBA" id="ARBA00004141"/>
    </source>
</evidence>
<keyword evidence="4 5" id="KW-0472">Membrane</keyword>
<keyword evidence="2 5" id="KW-0812">Transmembrane</keyword>
<dbReference type="Gene3D" id="1.10.1450.10">
    <property type="entry name" value="Tetraspanin"/>
    <property type="match status" value="1"/>
</dbReference>
<evidence type="ECO:0000313" key="8">
    <source>
        <dbReference type="WBParaSite" id="HNAJ_0000435601-mRNA-1"/>
    </source>
</evidence>
<proteinExistence type="predicted"/>
<dbReference type="CDD" id="cd03127">
    <property type="entry name" value="tetraspanin_LEL"/>
    <property type="match status" value="1"/>
</dbReference>
<dbReference type="Pfam" id="PF00335">
    <property type="entry name" value="Tetraspanin"/>
    <property type="match status" value="1"/>
</dbReference>
<evidence type="ECO:0000256" key="3">
    <source>
        <dbReference type="ARBA" id="ARBA00022989"/>
    </source>
</evidence>
<dbReference type="GO" id="GO:0016020">
    <property type="term" value="C:membrane"/>
    <property type="evidence" value="ECO:0007669"/>
    <property type="project" value="UniProtKB-SubCell"/>
</dbReference>
<organism evidence="8">
    <name type="scientific">Rodentolepis nana</name>
    <name type="common">Dwarf tapeworm</name>
    <name type="synonym">Hymenolepis nana</name>
    <dbReference type="NCBI Taxonomy" id="102285"/>
    <lineage>
        <taxon>Eukaryota</taxon>
        <taxon>Metazoa</taxon>
        <taxon>Spiralia</taxon>
        <taxon>Lophotrochozoa</taxon>
        <taxon>Platyhelminthes</taxon>
        <taxon>Cestoda</taxon>
        <taxon>Eucestoda</taxon>
        <taxon>Cyclophyllidea</taxon>
        <taxon>Hymenolepididae</taxon>
        <taxon>Rodentolepis</taxon>
    </lineage>
</organism>
<dbReference type="AlphaFoldDB" id="A0A0R3TBB7"/>
<reference evidence="8" key="1">
    <citation type="submission" date="2017-02" db="UniProtKB">
        <authorList>
            <consortium name="WormBaseParasite"/>
        </authorList>
    </citation>
    <scope>IDENTIFICATION</scope>
</reference>
<dbReference type="InterPro" id="IPR008952">
    <property type="entry name" value="Tetraspanin_EC2_sf"/>
</dbReference>
<dbReference type="WBParaSite" id="HNAJ_0000435601-mRNA-1">
    <property type="protein sequence ID" value="HNAJ_0000435601-mRNA-1"/>
    <property type="gene ID" value="HNAJ_0000435601"/>
</dbReference>
<evidence type="ECO:0000256" key="2">
    <source>
        <dbReference type="ARBA" id="ARBA00022692"/>
    </source>
</evidence>
<keyword evidence="7" id="KW-1185">Reference proteome</keyword>
<dbReference type="InterPro" id="IPR018499">
    <property type="entry name" value="Tetraspanin/Peripherin"/>
</dbReference>
<evidence type="ECO:0000313" key="6">
    <source>
        <dbReference type="EMBL" id="VDO00214.1"/>
    </source>
</evidence>
<evidence type="ECO:0000313" key="7">
    <source>
        <dbReference type="Proteomes" id="UP000278807"/>
    </source>
</evidence>
<keyword evidence="3 5" id="KW-1133">Transmembrane helix</keyword>
<gene>
    <name evidence="6" type="ORF">HNAJ_LOCUS4354</name>
</gene>
<comment type="subcellular location">
    <subcellularLocation>
        <location evidence="1">Membrane</location>
        <topology evidence="1">Multi-pass membrane protein</topology>
    </subcellularLocation>
</comment>